<keyword evidence="9" id="KW-1185">Reference proteome</keyword>
<dbReference type="PRINTS" id="PR00866">
    <property type="entry name" value="RNADNAPOLMS"/>
</dbReference>
<reference evidence="7" key="2">
    <citation type="submission" date="2021-01" db="EMBL/GenBank/DDBJ databases">
        <authorList>
            <person name="Yu Y."/>
        </authorList>
    </citation>
    <scope>NUCLEOTIDE SEQUENCE</scope>
    <source>
        <strain evidence="7">As-5</strain>
        <strain evidence="8">As-6</strain>
    </source>
</reference>
<reference evidence="9" key="1">
    <citation type="submission" date="2021-01" db="EMBL/GenBank/DDBJ databases">
        <title>Stenotrophomonas maltophilia.</title>
        <authorList>
            <person name="Yu Y."/>
        </authorList>
    </citation>
    <scope>NUCLEOTIDE SEQUENCE [LARGE SCALE GENOMIC DNA]</scope>
    <source>
        <strain evidence="9">As-6</strain>
    </source>
</reference>
<dbReference type="GO" id="GO:0003723">
    <property type="term" value="F:RNA binding"/>
    <property type="evidence" value="ECO:0007669"/>
    <property type="project" value="InterPro"/>
</dbReference>
<dbReference type="EMBL" id="JAFFTB010000021">
    <property type="protein sequence ID" value="MBM9938963.1"/>
    <property type="molecule type" value="Genomic_DNA"/>
</dbReference>
<feature type="region of interest" description="Disordered" evidence="6">
    <location>
        <begin position="306"/>
        <end position="334"/>
    </location>
</feature>
<dbReference type="RefSeq" id="WP_205404850.1">
    <property type="nucleotide sequence ID" value="NZ_JAFFTA010000017.1"/>
</dbReference>
<evidence type="ECO:0000313" key="9">
    <source>
        <dbReference type="Proteomes" id="UP000749453"/>
    </source>
</evidence>
<evidence type="ECO:0000313" key="8">
    <source>
        <dbReference type="EMBL" id="MBM9938963.1"/>
    </source>
</evidence>
<sequence length="334" mass="37395">MTLPRKSANRYDITSSAFFRLPTLKALARVLQWDGTPSALRALCKRPDNFSEFYQTHRRTGKKRLIQAPNAVIKPLQKRLNVLLKQICVPDYLHSGIPKRSHLTNSERHMLAEGATVTVDVSDFYPSITRQRVFKLFRNVFQCPGDVADAMADLVCYNGKLATGSPASVLLSFWACRDMFDLIAKRVADQGGTFSLYVDDVAITGNTIGHGDVRWLDSVLRRFGFASKVEKAKVFRKASAKVVTGRAFRDGISRAPNRKHKEMHESRTLVKGTSANTKVKRGLVGQLENIGNLDQQRGKSLKAEAQKLRSTLPPTRRRRRSASLPTGISRVENT</sequence>
<keyword evidence="2" id="KW-0548">Nucleotidyltransferase</keyword>
<dbReference type="AlphaFoldDB" id="A0AAW4GGM4"/>
<evidence type="ECO:0000256" key="1">
    <source>
        <dbReference type="ARBA" id="ARBA00022679"/>
    </source>
</evidence>
<dbReference type="GO" id="GO:0046872">
    <property type="term" value="F:metal ion binding"/>
    <property type="evidence" value="ECO:0007669"/>
    <property type="project" value="UniProtKB-KW"/>
</dbReference>
<evidence type="ECO:0000256" key="2">
    <source>
        <dbReference type="ARBA" id="ARBA00022695"/>
    </source>
</evidence>
<accession>A0AAW4GGM4</accession>
<evidence type="ECO:0000256" key="3">
    <source>
        <dbReference type="ARBA" id="ARBA00022723"/>
    </source>
</evidence>
<proteinExistence type="predicted"/>
<evidence type="ECO:0000256" key="5">
    <source>
        <dbReference type="ARBA" id="ARBA00022918"/>
    </source>
</evidence>
<keyword evidence="4" id="KW-0460">Magnesium</keyword>
<evidence type="ECO:0000256" key="6">
    <source>
        <dbReference type="SAM" id="MobiDB-lite"/>
    </source>
</evidence>
<keyword evidence="5 7" id="KW-0695">RNA-directed DNA polymerase</keyword>
<dbReference type="GO" id="GO:0003964">
    <property type="term" value="F:RNA-directed DNA polymerase activity"/>
    <property type="evidence" value="ECO:0007669"/>
    <property type="project" value="UniProtKB-KW"/>
</dbReference>
<dbReference type="InterPro" id="IPR000123">
    <property type="entry name" value="Reverse_transcriptase_msDNA"/>
</dbReference>
<gene>
    <name evidence="7" type="ORF">JJW18_10340</name>
    <name evidence="8" type="ORF">JJW19_12510</name>
</gene>
<comment type="caution">
    <text evidence="7">The sequence shown here is derived from an EMBL/GenBank/DDBJ whole genome shotgun (WGS) entry which is preliminary data.</text>
</comment>
<name>A0AAW4GGM4_9GAMM</name>
<keyword evidence="1" id="KW-0808">Transferase</keyword>
<dbReference type="Proteomes" id="UP000784064">
    <property type="component" value="Unassembled WGS sequence"/>
</dbReference>
<keyword evidence="3" id="KW-0479">Metal-binding</keyword>
<dbReference type="CDD" id="cd03487">
    <property type="entry name" value="RT_Bac_retron_II"/>
    <property type="match status" value="1"/>
</dbReference>
<feature type="region of interest" description="Disordered" evidence="6">
    <location>
        <begin position="256"/>
        <end position="275"/>
    </location>
</feature>
<evidence type="ECO:0000256" key="4">
    <source>
        <dbReference type="ARBA" id="ARBA00022842"/>
    </source>
</evidence>
<organism evidence="7 10">
    <name type="scientific">Stenotrophomonas lactitubi</name>
    <dbReference type="NCBI Taxonomy" id="2045214"/>
    <lineage>
        <taxon>Bacteria</taxon>
        <taxon>Pseudomonadati</taxon>
        <taxon>Pseudomonadota</taxon>
        <taxon>Gammaproteobacteria</taxon>
        <taxon>Lysobacterales</taxon>
        <taxon>Lysobacteraceae</taxon>
        <taxon>Stenotrophomonas</taxon>
    </lineage>
</organism>
<protein>
    <submittedName>
        <fullName evidence="7">RNA-directed DNA polymerase</fullName>
    </submittedName>
</protein>
<dbReference type="Proteomes" id="UP000749453">
    <property type="component" value="Unassembled WGS sequence"/>
</dbReference>
<evidence type="ECO:0000313" key="10">
    <source>
        <dbReference type="Proteomes" id="UP000784064"/>
    </source>
</evidence>
<dbReference type="EMBL" id="JAFFTA010000017">
    <property type="protein sequence ID" value="MBM9913872.1"/>
    <property type="molecule type" value="Genomic_DNA"/>
</dbReference>
<evidence type="ECO:0000313" key="7">
    <source>
        <dbReference type="EMBL" id="MBM9913872.1"/>
    </source>
</evidence>